<dbReference type="CDD" id="cd00158">
    <property type="entry name" value="RHOD"/>
    <property type="match status" value="1"/>
</dbReference>
<dbReference type="SMART" id="SM00450">
    <property type="entry name" value="RHOD"/>
    <property type="match status" value="1"/>
</dbReference>
<dbReference type="Gene3D" id="3.40.250.10">
    <property type="entry name" value="Rhodanese-like domain"/>
    <property type="match status" value="1"/>
</dbReference>
<organism evidence="1">
    <name type="scientific">Anaerostipes caccae</name>
    <dbReference type="NCBI Taxonomy" id="105841"/>
    <lineage>
        <taxon>Bacteria</taxon>
        <taxon>Bacillati</taxon>
        <taxon>Bacillota</taxon>
        <taxon>Clostridia</taxon>
        <taxon>Lachnospirales</taxon>
        <taxon>Lachnospiraceae</taxon>
        <taxon>Anaerostipes</taxon>
    </lineage>
</organism>
<sequence>MEFTNITLQEGIDRSKQDDHVMFDVREPYRYKQGHLEGALSMPYGVIKDQEAFRDKKIIVYCDFGGQSMLAARHLAEQGYEVYNIVGGIYYYRGELTSLGLKL</sequence>
<accession>A0A6N2VQS1</accession>
<proteinExistence type="predicted"/>
<dbReference type="RefSeq" id="WP_006568653.1">
    <property type="nucleotide sequence ID" value="NZ_BAABZP010000001.1"/>
</dbReference>
<dbReference type="EC" id="2.8.1.1" evidence="1"/>
<name>A0A6N2VQS1_9FIRM</name>
<reference evidence="1" key="1">
    <citation type="submission" date="2019-11" db="EMBL/GenBank/DDBJ databases">
        <authorList>
            <person name="Feng L."/>
        </authorList>
    </citation>
    <scope>NUCLEOTIDE SEQUENCE</scope>
    <source>
        <strain evidence="1">AcaccaeLFYP115</strain>
    </source>
</reference>
<protein>
    <submittedName>
        <fullName evidence="1">Thiosulfate sulfurtransferase PspE</fullName>
        <ecNumber evidence="1">2.8.1.1</ecNumber>
    </submittedName>
</protein>
<dbReference type="PANTHER" id="PTHR43031:SF1">
    <property type="entry name" value="PYRIDINE NUCLEOTIDE-DISULPHIDE OXIDOREDUCTASE"/>
    <property type="match status" value="1"/>
</dbReference>
<dbReference type="PANTHER" id="PTHR43031">
    <property type="entry name" value="FAD-DEPENDENT OXIDOREDUCTASE"/>
    <property type="match status" value="1"/>
</dbReference>
<dbReference type="Pfam" id="PF00581">
    <property type="entry name" value="Rhodanese"/>
    <property type="match status" value="1"/>
</dbReference>
<evidence type="ECO:0000313" key="1">
    <source>
        <dbReference type="EMBL" id="VYT32594.1"/>
    </source>
</evidence>
<dbReference type="AlphaFoldDB" id="A0A6N2VQS1"/>
<dbReference type="InterPro" id="IPR036873">
    <property type="entry name" value="Rhodanese-like_dom_sf"/>
</dbReference>
<keyword evidence="1" id="KW-0808">Transferase</keyword>
<dbReference type="InterPro" id="IPR001763">
    <property type="entry name" value="Rhodanese-like_dom"/>
</dbReference>
<dbReference type="InterPro" id="IPR050229">
    <property type="entry name" value="GlpE_sulfurtransferase"/>
</dbReference>
<dbReference type="SUPFAM" id="SSF52821">
    <property type="entry name" value="Rhodanese/Cell cycle control phosphatase"/>
    <property type="match status" value="1"/>
</dbReference>
<dbReference type="EMBL" id="CACRSQ010000007">
    <property type="protein sequence ID" value="VYT32594.1"/>
    <property type="molecule type" value="Genomic_DNA"/>
</dbReference>
<dbReference type="GO" id="GO:0004792">
    <property type="term" value="F:thiosulfate-cyanide sulfurtransferase activity"/>
    <property type="evidence" value="ECO:0007669"/>
    <property type="project" value="UniProtKB-EC"/>
</dbReference>
<dbReference type="PROSITE" id="PS50206">
    <property type="entry name" value="RHODANESE_3"/>
    <property type="match status" value="1"/>
</dbReference>
<gene>
    <name evidence="1" type="primary">pspE</name>
    <name evidence="1" type="ORF">ACLFYP115_02722</name>
</gene>